<name>A0ABU3WK24_9GAMM</name>
<evidence type="ECO:0000313" key="4">
    <source>
        <dbReference type="Proteomes" id="UP001278188"/>
    </source>
</evidence>
<evidence type="ECO:0000259" key="1">
    <source>
        <dbReference type="Pfam" id="PF00534"/>
    </source>
</evidence>
<reference evidence="3 4" key="1">
    <citation type="submission" date="2023-06" db="EMBL/GenBank/DDBJ databases">
        <title>Genomic Analysis of Acinetobacter Strains Recovered from South Australian Aquatic Samples provides Insights into the Circulation of Antibiotic Resistance determinants in the Environment.</title>
        <authorList>
            <person name="Tobin L."/>
            <person name="Jarocki V.M."/>
            <person name="Kenyon J."/>
            <person name="Drigo B."/>
            <person name="Donner E."/>
            <person name="Djordjevic S.P."/>
            <person name="Hamidian M."/>
        </authorList>
    </citation>
    <scope>NUCLEOTIDE SEQUENCE [LARGE SCALE GENOMIC DNA]</scope>
    <source>
        <strain evidence="3 4">SAAc652</strain>
    </source>
</reference>
<dbReference type="InterPro" id="IPR001296">
    <property type="entry name" value="Glyco_trans_1"/>
</dbReference>
<dbReference type="Pfam" id="PF13439">
    <property type="entry name" value="Glyco_transf_4"/>
    <property type="match status" value="1"/>
</dbReference>
<dbReference type="RefSeq" id="WP_317084984.1">
    <property type="nucleotide sequence ID" value="NZ_JASVDY010000006.1"/>
</dbReference>
<accession>A0ABU3WK24</accession>
<sequence length="410" mass="47231">MSQQKTIWMINQYASTPDTGFIGRHYYLAEELSRLGYQVYVIAASYAHSQSNPVSFEEDYRIDQFNENFKFVWLKVPSYEKSTSKRRVLNWFEFAYKIISLNKIIPHKPDVILYSSLSLVGFLGAERLAQKNKVPLFFEVRDIWPLSLIEIGGVSPSHPFVRFLQWVEDRAYKKADKVISNLKNSIEHMVSRGMDATKFHWIPNGFSRNEVSQIEGLDEEILQKIPKDKFIVGYTGSIGIANCLQNLLDAANELKDRDDYFFVIVGKGEYKSVLQQRIQEQKLNNVLILDPIPKTQIQSMLSLFDVCYIGLKDDPLFKYGVSPNKLFDYFYASKPIIYAIDSGNYKPVSDAGAGYEVKPESSAELVKAIQKIYSLEECERIELGINGRKYVEEWHDYGSLAKKMEEVLFS</sequence>
<dbReference type="InterPro" id="IPR028098">
    <property type="entry name" value="Glyco_trans_4-like_N"/>
</dbReference>
<evidence type="ECO:0000259" key="2">
    <source>
        <dbReference type="Pfam" id="PF13439"/>
    </source>
</evidence>
<comment type="caution">
    <text evidence="3">The sequence shown here is derived from an EMBL/GenBank/DDBJ whole genome shotgun (WGS) entry which is preliminary data.</text>
</comment>
<protein>
    <submittedName>
        <fullName evidence="3">Glycosyltransferase family 4 protein</fullName>
    </submittedName>
</protein>
<feature type="domain" description="Glycosyl transferase family 1" evidence="1">
    <location>
        <begin position="224"/>
        <end position="388"/>
    </location>
</feature>
<organism evidence="3 4">
    <name type="scientific">Acinetobacter chinensis</name>
    <dbReference type="NCBI Taxonomy" id="2004650"/>
    <lineage>
        <taxon>Bacteria</taxon>
        <taxon>Pseudomonadati</taxon>
        <taxon>Pseudomonadota</taxon>
        <taxon>Gammaproteobacteria</taxon>
        <taxon>Moraxellales</taxon>
        <taxon>Moraxellaceae</taxon>
        <taxon>Acinetobacter</taxon>
    </lineage>
</organism>
<dbReference type="SUPFAM" id="SSF53756">
    <property type="entry name" value="UDP-Glycosyltransferase/glycogen phosphorylase"/>
    <property type="match status" value="1"/>
</dbReference>
<dbReference type="Pfam" id="PF00534">
    <property type="entry name" value="Glycos_transf_1"/>
    <property type="match status" value="1"/>
</dbReference>
<evidence type="ECO:0000313" key="3">
    <source>
        <dbReference type="EMBL" id="MDV2470202.1"/>
    </source>
</evidence>
<gene>
    <name evidence="3" type="ORF">QR674_14575</name>
</gene>
<dbReference type="PANTHER" id="PTHR12526">
    <property type="entry name" value="GLYCOSYLTRANSFERASE"/>
    <property type="match status" value="1"/>
</dbReference>
<feature type="domain" description="Glycosyltransferase subfamily 4-like N-terminal" evidence="2">
    <location>
        <begin position="26"/>
        <end position="206"/>
    </location>
</feature>
<dbReference type="Proteomes" id="UP001278188">
    <property type="component" value="Unassembled WGS sequence"/>
</dbReference>
<dbReference type="EMBL" id="JASVDY010000006">
    <property type="protein sequence ID" value="MDV2470202.1"/>
    <property type="molecule type" value="Genomic_DNA"/>
</dbReference>
<dbReference type="PANTHER" id="PTHR12526:SF622">
    <property type="entry name" value="GLYCOSYLTRANSFERASE (GROUP I)"/>
    <property type="match status" value="1"/>
</dbReference>
<dbReference type="CDD" id="cd03794">
    <property type="entry name" value="GT4_WbuB-like"/>
    <property type="match status" value="1"/>
</dbReference>
<keyword evidence="4" id="KW-1185">Reference proteome</keyword>
<proteinExistence type="predicted"/>
<dbReference type="Gene3D" id="3.40.50.2000">
    <property type="entry name" value="Glycogen Phosphorylase B"/>
    <property type="match status" value="2"/>
</dbReference>